<feature type="region of interest" description="Disordered" evidence="1">
    <location>
        <begin position="25"/>
        <end position="58"/>
    </location>
</feature>
<evidence type="ECO:0000256" key="1">
    <source>
        <dbReference type="SAM" id="MobiDB-lite"/>
    </source>
</evidence>
<proteinExistence type="predicted"/>
<name>A0AAU9U7E5_EUPED</name>
<dbReference type="EMBL" id="CAKOGL010000014">
    <property type="protein sequence ID" value="CAH2094767.1"/>
    <property type="molecule type" value="Genomic_DNA"/>
</dbReference>
<feature type="compositionally biased region" description="Basic and acidic residues" evidence="1">
    <location>
        <begin position="25"/>
        <end position="48"/>
    </location>
</feature>
<accession>A0AAU9U7E5</accession>
<sequence length="83" mass="9351">MLGSERSLSAAASFCEGVMALKETAEREREADAHADSLRKRRPGEEMPFRTPSSSAKWEGHLATKTIERSQYPRALYKLRCHA</sequence>
<keyword evidence="3" id="KW-1185">Reference proteome</keyword>
<dbReference type="Proteomes" id="UP001153954">
    <property type="component" value="Unassembled WGS sequence"/>
</dbReference>
<dbReference type="AlphaFoldDB" id="A0AAU9U7E5"/>
<comment type="caution">
    <text evidence="2">The sequence shown here is derived from an EMBL/GenBank/DDBJ whole genome shotgun (WGS) entry which is preliminary data.</text>
</comment>
<reference evidence="2" key="1">
    <citation type="submission" date="2022-03" db="EMBL/GenBank/DDBJ databases">
        <authorList>
            <person name="Tunstrom K."/>
        </authorList>
    </citation>
    <scope>NUCLEOTIDE SEQUENCE</scope>
</reference>
<organism evidence="2 3">
    <name type="scientific">Euphydryas editha</name>
    <name type="common">Edith's checkerspot</name>
    <dbReference type="NCBI Taxonomy" id="104508"/>
    <lineage>
        <taxon>Eukaryota</taxon>
        <taxon>Metazoa</taxon>
        <taxon>Ecdysozoa</taxon>
        <taxon>Arthropoda</taxon>
        <taxon>Hexapoda</taxon>
        <taxon>Insecta</taxon>
        <taxon>Pterygota</taxon>
        <taxon>Neoptera</taxon>
        <taxon>Endopterygota</taxon>
        <taxon>Lepidoptera</taxon>
        <taxon>Glossata</taxon>
        <taxon>Ditrysia</taxon>
        <taxon>Papilionoidea</taxon>
        <taxon>Nymphalidae</taxon>
        <taxon>Nymphalinae</taxon>
        <taxon>Euphydryas</taxon>
    </lineage>
</organism>
<evidence type="ECO:0000313" key="3">
    <source>
        <dbReference type="Proteomes" id="UP001153954"/>
    </source>
</evidence>
<protein>
    <submittedName>
        <fullName evidence="2">Uncharacterized protein</fullName>
    </submittedName>
</protein>
<gene>
    <name evidence="2" type="ORF">EEDITHA_LOCUS10304</name>
</gene>
<evidence type="ECO:0000313" key="2">
    <source>
        <dbReference type="EMBL" id="CAH2094767.1"/>
    </source>
</evidence>